<evidence type="ECO:0000313" key="2">
    <source>
        <dbReference type="Proteomes" id="UP000298324"/>
    </source>
</evidence>
<dbReference type="AlphaFoldDB" id="A0A4Y7RFA5"/>
<evidence type="ECO:0008006" key="3">
    <source>
        <dbReference type="Google" id="ProtNLM"/>
    </source>
</evidence>
<comment type="caution">
    <text evidence="1">The sequence shown here is derived from an EMBL/GenBank/DDBJ whole genome shotgun (WGS) entry which is preliminary data.</text>
</comment>
<organism evidence="1 2">
    <name type="scientific">Pelotomaculum schinkii</name>
    <dbReference type="NCBI Taxonomy" id="78350"/>
    <lineage>
        <taxon>Bacteria</taxon>
        <taxon>Bacillati</taxon>
        <taxon>Bacillota</taxon>
        <taxon>Clostridia</taxon>
        <taxon>Eubacteriales</taxon>
        <taxon>Desulfotomaculaceae</taxon>
        <taxon>Pelotomaculum</taxon>
    </lineage>
</organism>
<protein>
    <recommendedName>
        <fullName evidence="3">CXXX repeat peptide modification system protein</fullName>
    </recommendedName>
</protein>
<dbReference type="RefSeq" id="WP_134220253.1">
    <property type="nucleotide sequence ID" value="NZ_QFGA01000001.1"/>
</dbReference>
<keyword evidence="2" id="KW-1185">Reference proteome</keyword>
<proteinExistence type="predicted"/>
<accession>A0A4Y7RFA5</accession>
<dbReference type="EMBL" id="QFGA01000001">
    <property type="protein sequence ID" value="TEB07486.1"/>
    <property type="molecule type" value="Genomic_DNA"/>
</dbReference>
<dbReference type="Proteomes" id="UP000298324">
    <property type="component" value="Unassembled WGS sequence"/>
</dbReference>
<evidence type="ECO:0000313" key="1">
    <source>
        <dbReference type="EMBL" id="TEB07486.1"/>
    </source>
</evidence>
<sequence>MNKEKIGILTEEEKNKLEKLHHRKAALSELLMTLSDSNLTNDELDELRKKITIELEIATLDYDEWWKKHSQKYKWKSAINGRWLINDENEVFLTTSI</sequence>
<dbReference type="InterPro" id="IPR026413">
    <property type="entry name" value="CXXX_rpt_assoc"/>
</dbReference>
<dbReference type="NCBIfam" id="TIGR04116">
    <property type="entry name" value="CXXX_rpt_assoc"/>
    <property type="match status" value="1"/>
</dbReference>
<name>A0A4Y7RFA5_9FIRM</name>
<reference evidence="1 2" key="1">
    <citation type="journal article" date="2018" name="Environ. Microbiol.">
        <title>Novel energy conservation strategies and behaviour of Pelotomaculum schinkii driving syntrophic propionate catabolism.</title>
        <authorList>
            <person name="Hidalgo-Ahumada C.A.P."/>
            <person name="Nobu M.K."/>
            <person name="Narihiro T."/>
            <person name="Tamaki H."/>
            <person name="Liu W.T."/>
            <person name="Kamagata Y."/>
            <person name="Stams A.J.M."/>
            <person name="Imachi H."/>
            <person name="Sousa D.Z."/>
        </authorList>
    </citation>
    <scope>NUCLEOTIDE SEQUENCE [LARGE SCALE GENOMIC DNA]</scope>
    <source>
        <strain evidence="1 2">HH</strain>
    </source>
</reference>
<gene>
    <name evidence="1" type="ORF">Psch_01040</name>
</gene>